<protein>
    <recommendedName>
        <fullName evidence="5">Pentapeptide repeat-containing protein</fullName>
    </recommendedName>
</protein>
<proteinExistence type="predicted"/>
<dbReference type="PANTHER" id="PTHR14136:SF17">
    <property type="entry name" value="BTB_POZ DOMAIN-CONTAINING PROTEIN KCTD9"/>
    <property type="match status" value="1"/>
</dbReference>
<evidence type="ECO:0000313" key="4">
    <source>
        <dbReference type="Proteomes" id="UP001165092"/>
    </source>
</evidence>
<name>A0A9W6PAI9_9ACTN</name>
<sequence>MARIGQWWRGLLAWVRGRWGVLATWWVGVWRRFGWWVGGPLAVVGALAVLLFVLFPMTWWVAGPTVYEGLAVPELGPSPSVEERAARATAAKENAAAVNAVRQTLLQGFGGTAALTALVFTARSYLLNQRGQYTQRYKDAIEQLSSEQMAARIGGIYALEHVMRESERDHETVVEVLAAFVRENAPRNTVTPQSVVSSPWGQRMHPPTGVEEPAAPVEAKKGPPTDVQTALTVIGRRPKRPEKNRVDLSNTNLQQANLRRANLQNANLREANLQNAYLTEADLQEADLREANLQNARVGGVNLQNGNLYKTNLKNAKLGIANLQNANLREANLQNAYIRRAVLQHAYLDEAKLDYADLRGATGVDLTGVASQEGVVLDSDNGKPFGDGSG</sequence>
<keyword evidence="4" id="KW-1185">Reference proteome</keyword>
<dbReference type="InterPro" id="IPR001646">
    <property type="entry name" value="5peptide_repeat"/>
</dbReference>
<dbReference type="PANTHER" id="PTHR14136">
    <property type="entry name" value="BTB_POZ DOMAIN-CONTAINING PROTEIN KCTD9"/>
    <property type="match status" value="1"/>
</dbReference>
<reference evidence="3" key="1">
    <citation type="submission" date="2023-02" db="EMBL/GenBank/DDBJ databases">
        <title>Nocardiopsis ansamitocini NBRC 112285.</title>
        <authorList>
            <person name="Ichikawa N."/>
            <person name="Sato H."/>
            <person name="Tonouchi N."/>
        </authorList>
    </citation>
    <scope>NUCLEOTIDE SEQUENCE</scope>
    <source>
        <strain evidence="3">NBRC 112285</strain>
    </source>
</reference>
<dbReference type="SUPFAM" id="SSF141571">
    <property type="entry name" value="Pentapeptide repeat-like"/>
    <property type="match status" value="1"/>
</dbReference>
<gene>
    <name evidence="3" type="ORF">Nans01_43390</name>
</gene>
<evidence type="ECO:0008006" key="5">
    <source>
        <dbReference type="Google" id="ProtNLM"/>
    </source>
</evidence>
<evidence type="ECO:0000256" key="1">
    <source>
        <dbReference type="SAM" id="MobiDB-lite"/>
    </source>
</evidence>
<feature type="compositionally biased region" description="Polar residues" evidence="1">
    <location>
        <begin position="190"/>
        <end position="200"/>
    </location>
</feature>
<accession>A0A9W6PAI9</accession>
<evidence type="ECO:0000313" key="3">
    <source>
        <dbReference type="EMBL" id="GLU49988.1"/>
    </source>
</evidence>
<dbReference type="AlphaFoldDB" id="A0A9W6PAI9"/>
<feature type="transmembrane region" description="Helical" evidence="2">
    <location>
        <begin position="33"/>
        <end position="55"/>
    </location>
</feature>
<dbReference type="Gene3D" id="2.160.20.80">
    <property type="entry name" value="E3 ubiquitin-protein ligase SopA"/>
    <property type="match status" value="1"/>
</dbReference>
<dbReference type="InterPro" id="IPR051082">
    <property type="entry name" value="Pentapeptide-BTB/POZ_domain"/>
</dbReference>
<evidence type="ECO:0000256" key="2">
    <source>
        <dbReference type="SAM" id="Phobius"/>
    </source>
</evidence>
<dbReference type="Pfam" id="PF00805">
    <property type="entry name" value="Pentapeptide"/>
    <property type="match status" value="2"/>
</dbReference>
<comment type="caution">
    <text evidence="3">The sequence shown here is derived from an EMBL/GenBank/DDBJ whole genome shotgun (WGS) entry which is preliminary data.</text>
</comment>
<organism evidence="3 4">
    <name type="scientific">Nocardiopsis ansamitocini</name>
    <dbReference type="NCBI Taxonomy" id="1670832"/>
    <lineage>
        <taxon>Bacteria</taxon>
        <taxon>Bacillati</taxon>
        <taxon>Actinomycetota</taxon>
        <taxon>Actinomycetes</taxon>
        <taxon>Streptosporangiales</taxon>
        <taxon>Nocardiopsidaceae</taxon>
        <taxon>Nocardiopsis</taxon>
    </lineage>
</organism>
<keyword evidence="2" id="KW-0472">Membrane</keyword>
<keyword evidence="2" id="KW-0812">Transmembrane</keyword>
<feature type="region of interest" description="Disordered" evidence="1">
    <location>
        <begin position="190"/>
        <end position="226"/>
    </location>
</feature>
<keyword evidence="2" id="KW-1133">Transmembrane helix</keyword>
<dbReference type="Proteomes" id="UP001165092">
    <property type="component" value="Unassembled WGS sequence"/>
</dbReference>
<dbReference type="EMBL" id="BSQG01000010">
    <property type="protein sequence ID" value="GLU49988.1"/>
    <property type="molecule type" value="Genomic_DNA"/>
</dbReference>